<reference evidence="2 3" key="1">
    <citation type="submission" date="2018-07" db="EMBL/GenBank/DDBJ databases">
        <title>The genomes of Aspergillus section Nigri reveals drivers in fungal speciation.</title>
        <authorList>
            <consortium name="DOE Joint Genome Institute"/>
            <person name="Vesth T.C."/>
            <person name="Nybo J."/>
            <person name="Theobald S."/>
            <person name="Brandl J."/>
            <person name="Frisvad J.C."/>
            <person name="Nielsen K.F."/>
            <person name="Lyhne E.K."/>
            <person name="Kogle M.E."/>
            <person name="Kuo A."/>
            <person name="Riley R."/>
            <person name="Clum A."/>
            <person name="Nolan M."/>
            <person name="Lipzen A."/>
            <person name="Salamov A."/>
            <person name="Henrissat B."/>
            <person name="Wiebenga A."/>
            <person name="De vries R.P."/>
            <person name="Grigoriev I.V."/>
            <person name="Mortensen U.H."/>
            <person name="Andersen M.R."/>
            <person name="Baker S.E."/>
        </authorList>
    </citation>
    <scope>NUCLEOTIDE SEQUENCE [LARGE SCALE GENOMIC DNA]</scope>
    <source>
        <strain evidence="2 3">CBS 139.54b</strain>
    </source>
</reference>
<dbReference type="Proteomes" id="UP000253729">
    <property type="component" value="Unassembled WGS sequence"/>
</dbReference>
<dbReference type="RefSeq" id="XP_026622177.1">
    <property type="nucleotide sequence ID" value="XM_026776744.1"/>
</dbReference>
<evidence type="ECO:0000313" key="3">
    <source>
        <dbReference type="Proteomes" id="UP000253729"/>
    </source>
</evidence>
<dbReference type="EMBL" id="KZ852070">
    <property type="protein sequence ID" value="RDH29155.1"/>
    <property type="molecule type" value="Genomic_DNA"/>
</dbReference>
<feature type="region of interest" description="Disordered" evidence="1">
    <location>
        <begin position="14"/>
        <end position="42"/>
    </location>
</feature>
<keyword evidence="3" id="KW-1185">Reference proteome</keyword>
<gene>
    <name evidence="2" type="ORF">BDQ94DRAFT_87599</name>
</gene>
<evidence type="ECO:0000313" key="2">
    <source>
        <dbReference type="EMBL" id="RDH29155.1"/>
    </source>
</evidence>
<proteinExistence type="predicted"/>
<dbReference type="GeneID" id="38145100"/>
<organism evidence="2 3">
    <name type="scientific">Aspergillus welwitschiae</name>
    <dbReference type="NCBI Taxonomy" id="1341132"/>
    <lineage>
        <taxon>Eukaryota</taxon>
        <taxon>Fungi</taxon>
        <taxon>Dikarya</taxon>
        <taxon>Ascomycota</taxon>
        <taxon>Pezizomycotina</taxon>
        <taxon>Eurotiomycetes</taxon>
        <taxon>Eurotiomycetidae</taxon>
        <taxon>Eurotiales</taxon>
        <taxon>Aspergillaceae</taxon>
        <taxon>Aspergillus</taxon>
        <taxon>Aspergillus subgen. Circumdati</taxon>
    </lineage>
</organism>
<accession>A0A3F3PQE4</accession>
<dbReference type="AlphaFoldDB" id="A0A3F3PQE4"/>
<name>A0A3F3PQE4_9EURO</name>
<sequence>MLGCTAYSNHSIYIPRPADPLRDQGPMPSIGQRMDQRLASRSTTLCFTSASESYDR</sequence>
<protein>
    <submittedName>
        <fullName evidence="2">Uncharacterized protein</fullName>
    </submittedName>
</protein>
<evidence type="ECO:0000256" key="1">
    <source>
        <dbReference type="SAM" id="MobiDB-lite"/>
    </source>
</evidence>